<keyword evidence="4" id="KW-0808">Transferase</keyword>
<dbReference type="InterPro" id="IPR009695">
    <property type="entry name" value="Diacylglyc_glucosyltr_N"/>
</dbReference>
<protein>
    <recommendedName>
        <fullName evidence="2">monogalactosyldiacylglycerol synthase</fullName>
        <ecNumber evidence="2">2.4.1.46</ecNumber>
    </recommendedName>
</protein>
<dbReference type="PANTHER" id="PTHR43025">
    <property type="entry name" value="MONOGALACTOSYLDIACYLGLYCEROL SYNTHASE"/>
    <property type="match status" value="1"/>
</dbReference>
<feature type="transmembrane region" description="Helical" evidence="7">
    <location>
        <begin position="16"/>
        <end position="35"/>
    </location>
</feature>
<dbReference type="PROSITE" id="PS00108">
    <property type="entry name" value="PROTEIN_KINASE_ST"/>
    <property type="match status" value="1"/>
</dbReference>
<feature type="domain" description="Protein kinase" evidence="8">
    <location>
        <begin position="561"/>
        <end position="910"/>
    </location>
</feature>
<evidence type="ECO:0000256" key="6">
    <source>
        <dbReference type="SAM" id="MobiDB-lite"/>
    </source>
</evidence>
<dbReference type="InterPro" id="IPR050519">
    <property type="entry name" value="Glycosyltransf_28_UgtP"/>
</dbReference>
<name>A0A9W7AMJ3_9STRA</name>
<proteinExistence type="inferred from homology"/>
<dbReference type="Pfam" id="PF04101">
    <property type="entry name" value="Glyco_tran_28_C"/>
    <property type="match status" value="1"/>
</dbReference>
<keyword evidence="10" id="KW-1185">Reference proteome</keyword>
<dbReference type="GO" id="GO:0005524">
    <property type="term" value="F:ATP binding"/>
    <property type="evidence" value="ECO:0007669"/>
    <property type="project" value="InterPro"/>
</dbReference>
<comment type="subcellular location">
    <subcellularLocation>
        <location evidence="5">Plastid</location>
        <location evidence="5">Chloroplast membrane</location>
    </subcellularLocation>
</comment>
<evidence type="ECO:0000256" key="1">
    <source>
        <dbReference type="ARBA" id="ARBA00006962"/>
    </source>
</evidence>
<dbReference type="InterPro" id="IPR000719">
    <property type="entry name" value="Prot_kinase_dom"/>
</dbReference>
<dbReference type="EMBL" id="BRXW01000707">
    <property type="protein sequence ID" value="GMH74982.1"/>
    <property type="molecule type" value="Genomic_DNA"/>
</dbReference>
<dbReference type="GO" id="GO:0004672">
    <property type="term" value="F:protein kinase activity"/>
    <property type="evidence" value="ECO:0007669"/>
    <property type="project" value="InterPro"/>
</dbReference>
<evidence type="ECO:0000256" key="4">
    <source>
        <dbReference type="ARBA" id="ARBA00022679"/>
    </source>
</evidence>
<evidence type="ECO:0000313" key="10">
    <source>
        <dbReference type="Proteomes" id="UP001165122"/>
    </source>
</evidence>
<evidence type="ECO:0000256" key="5">
    <source>
        <dbReference type="ARBA" id="ARBA00046299"/>
    </source>
</evidence>
<gene>
    <name evidence="9" type="ORF">TrLO_g8779</name>
</gene>
<dbReference type="AlphaFoldDB" id="A0A9W7AMJ3"/>
<dbReference type="PROSITE" id="PS50011">
    <property type="entry name" value="PROTEIN_KINASE_DOM"/>
    <property type="match status" value="1"/>
</dbReference>
<sequence length="922" mass="102902">MAILSLGDTLHVQLKSYFFTISALLYSLYFLLKNLRPRVKVSSLGGLSYIREQHRVLANWALRVILHGTILVYNEELKTQRIDTILFVPAEGFSAVIFQHLPLSVQAFKVVVPKILAANLAAILLANSMVWFGKYILLVIKVLSYVFGVRKAGAPVFEDPPQRVLIVHGSVGAGHKRAAQALSDTFQQRYPEIVVEVVDIVDFAGSFFSSVYKTGYLSLSEKTWGSHLVGYFFDAGNTERPGWFKRLIQEAFLLDFINYIYKFKPDVIVNTHFLSTEIVAGLRRRQLLKIPQVTVVTDYDAHAYWANYPNEKFFVGQEGAVGNLTHVNPQIEQDDVLITGIPCVPAFSAVPMQKQCIKNLGLAGEKGRPIVLICASGAIYEGRPSVFTLYEQALSCSSKLEIVIITGRQKDLRSQLEQIAVPPQHKVKLEGFTKVMHEYMTAADLIITKPGGLTTAESLATGTAMLIVNPYPGQEMRNTDNLLEAGIAVKCNDLYLLGNKLQKIVEDPKRLKDMQKKSKAYGNAGACFDIVDYIADGEYGYIDVFTGTKDEEREIHPENKYNIHQTLGQGAFGVVVLATMKSHEELHPEHETKSRKKQKAEKAKAGHALHHDPQQFAIKYLKIDNATTATEGIMEATKLVKVSHPNIVTLREQFFKDRSHELSIAERLVNKGPAYDLCLVMERCDGDLQHLIRSWAGSEEQQWGADPGVPEKLRILAQITAAVAHIHEVQPCALIHRDLKPENVFIAHIEHPETENLHLHVKIGDMGLSDDKDDDNKGFAGTPGYIAPELYQWFDGEVEDYDELCDVWSIGMICLDLLCVDAFDAADGASAAYQMLTESNDVETDEETDEFDASVVFLREGARSVLKAILKHEDAVGAGKPTMNLLKKFLVVDPAKRSTARELLESSPLSDVEPKEEYMDSW</sequence>
<comment type="caution">
    <text evidence="9">The sequence shown here is derived from an EMBL/GenBank/DDBJ whole genome shotgun (WGS) entry which is preliminary data.</text>
</comment>
<keyword evidence="3" id="KW-0328">Glycosyltransferase</keyword>
<dbReference type="PANTHER" id="PTHR43025:SF3">
    <property type="entry name" value="MONOGALACTOSYLDIACYLGLYCEROL SYNTHASE 1, CHLOROPLASTIC"/>
    <property type="match status" value="1"/>
</dbReference>
<dbReference type="Gene3D" id="3.40.50.2000">
    <property type="entry name" value="Glycogen Phosphorylase B"/>
    <property type="match status" value="1"/>
</dbReference>
<dbReference type="GO" id="GO:0046509">
    <property type="term" value="F:1,2-diacylglycerol 3-beta-galactosyltransferase activity"/>
    <property type="evidence" value="ECO:0007669"/>
    <property type="project" value="UniProtKB-EC"/>
</dbReference>
<dbReference type="InterPro" id="IPR011009">
    <property type="entry name" value="Kinase-like_dom_sf"/>
</dbReference>
<feature type="compositionally biased region" description="Basic and acidic residues" evidence="6">
    <location>
        <begin position="912"/>
        <end position="922"/>
    </location>
</feature>
<dbReference type="Gene3D" id="1.10.510.10">
    <property type="entry name" value="Transferase(Phosphotransferase) domain 1"/>
    <property type="match status" value="1"/>
</dbReference>
<dbReference type="Gene3D" id="3.30.200.20">
    <property type="entry name" value="Phosphorylase Kinase, domain 1"/>
    <property type="match status" value="1"/>
</dbReference>
<feature type="region of interest" description="Disordered" evidence="6">
    <location>
        <begin position="584"/>
        <end position="608"/>
    </location>
</feature>
<dbReference type="Proteomes" id="UP001165122">
    <property type="component" value="Unassembled WGS sequence"/>
</dbReference>
<reference evidence="10" key="1">
    <citation type="journal article" date="2023" name="Commun. Biol.">
        <title>Genome analysis of Parmales, the sister group of diatoms, reveals the evolutionary specialization of diatoms from phago-mixotrophs to photoautotrophs.</title>
        <authorList>
            <person name="Ban H."/>
            <person name="Sato S."/>
            <person name="Yoshikawa S."/>
            <person name="Yamada K."/>
            <person name="Nakamura Y."/>
            <person name="Ichinomiya M."/>
            <person name="Sato N."/>
            <person name="Blanc-Mathieu R."/>
            <person name="Endo H."/>
            <person name="Kuwata A."/>
            <person name="Ogata H."/>
        </authorList>
    </citation>
    <scope>NUCLEOTIDE SEQUENCE [LARGE SCALE GENOMIC DNA]</scope>
    <source>
        <strain evidence="10">NIES 3700</strain>
    </source>
</reference>
<dbReference type="GO" id="GO:0009247">
    <property type="term" value="P:glycolipid biosynthetic process"/>
    <property type="evidence" value="ECO:0007669"/>
    <property type="project" value="InterPro"/>
</dbReference>
<keyword evidence="7" id="KW-0472">Membrane</keyword>
<keyword evidence="7" id="KW-0812">Transmembrane</keyword>
<feature type="region of interest" description="Disordered" evidence="6">
    <location>
        <begin position="903"/>
        <end position="922"/>
    </location>
</feature>
<evidence type="ECO:0000256" key="7">
    <source>
        <dbReference type="SAM" id="Phobius"/>
    </source>
</evidence>
<dbReference type="Pfam" id="PF06925">
    <property type="entry name" value="MGDG_synth"/>
    <property type="match status" value="1"/>
</dbReference>
<comment type="similarity">
    <text evidence="1">Belongs to the glycosyltransferase 28 family.</text>
</comment>
<evidence type="ECO:0000256" key="3">
    <source>
        <dbReference type="ARBA" id="ARBA00022676"/>
    </source>
</evidence>
<dbReference type="SUPFAM" id="SSF56112">
    <property type="entry name" value="Protein kinase-like (PK-like)"/>
    <property type="match status" value="1"/>
</dbReference>
<evidence type="ECO:0000313" key="9">
    <source>
        <dbReference type="EMBL" id="GMH74982.1"/>
    </source>
</evidence>
<evidence type="ECO:0000256" key="2">
    <source>
        <dbReference type="ARBA" id="ARBA00012615"/>
    </source>
</evidence>
<dbReference type="Pfam" id="PF00069">
    <property type="entry name" value="Pkinase"/>
    <property type="match status" value="1"/>
</dbReference>
<organism evidence="9 10">
    <name type="scientific">Triparma laevis f. longispina</name>
    <dbReference type="NCBI Taxonomy" id="1714387"/>
    <lineage>
        <taxon>Eukaryota</taxon>
        <taxon>Sar</taxon>
        <taxon>Stramenopiles</taxon>
        <taxon>Ochrophyta</taxon>
        <taxon>Bolidophyceae</taxon>
        <taxon>Parmales</taxon>
        <taxon>Triparmaceae</taxon>
        <taxon>Triparma</taxon>
    </lineage>
</organism>
<dbReference type="SMART" id="SM00220">
    <property type="entry name" value="S_TKc"/>
    <property type="match status" value="1"/>
</dbReference>
<feature type="transmembrane region" description="Helical" evidence="7">
    <location>
        <begin position="115"/>
        <end position="137"/>
    </location>
</feature>
<dbReference type="InterPro" id="IPR007235">
    <property type="entry name" value="Glyco_trans_28_C"/>
</dbReference>
<keyword evidence="7" id="KW-1133">Transmembrane helix</keyword>
<dbReference type="SUPFAM" id="SSF53756">
    <property type="entry name" value="UDP-Glycosyltransferase/glycogen phosphorylase"/>
    <property type="match status" value="1"/>
</dbReference>
<dbReference type="EC" id="2.4.1.46" evidence="2"/>
<evidence type="ECO:0000259" key="8">
    <source>
        <dbReference type="PROSITE" id="PS50011"/>
    </source>
</evidence>
<dbReference type="OrthoDB" id="189389at2759"/>
<dbReference type="InterPro" id="IPR008271">
    <property type="entry name" value="Ser/Thr_kinase_AS"/>
</dbReference>
<accession>A0A9W7AMJ3</accession>
<dbReference type="GO" id="GO:0031969">
    <property type="term" value="C:chloroplast membrane"/>
    <property type="evidence" value="ECO:0007669"/>
    <property type="project" value="UniProtKB-SubCell"/>
</dbReference>